<gene>
    <name evidence="1" type="ORF">CHR90_09340</name>
</gene>
<dbReference type="EMBL" id="NOXS01000032">
    <property type="protein sequence ID" value="OYQ18480.1"/>
    <property type="molecule type" value="Genomic_DNA"/>
</dbReference>
<reference evidence="1 2" key="1">
    <citation type="submission" date="2017-07" db="EMBL/GenBank/DDBJ databases">
        <title>Elstera cyanobacteriorum sp. nov., a novel bacterium isolated from cyanobacterial aggregates in a eutrophic lake.</title>
        <authorList>
            <person name="Cai H."/>
        </authorList>
    </citation>
    <scope>NUCLEOTIDE SEQUENCE [LARGE SCALE GENOMIC DNA]</scope>
    <source>
        <strain evidence="1 2">TH019</strain>
    </source>
</reference>
<dbReference type="Proteomes" id="UP000216361">
    <property type="component" value="Unassembled WGS sequence"/>
</dbReference>
<name>A0A255XQE8_9PROT</name>
<comment type="caution">
    <text evidence="1">The sequence shown here is derived from an EMBL/GenBank/DDBJ whole genome shotgun (WGS) entry which is preliminary data.</text>
</comment>
<protein>
    <submittedName>
        <fullName evidence="1">Uncharacterized protein</fullName>
    </submittedName>
</protein>
<dbReference type="AlphaFoldDB" id="A0A255XQE8"/>
<evidence type="ECO:0000313" key="1">
    <source>
        <dbReference type="EMBL" id="OYQ18480.1"/>
    </source>
</evidence>
<organism evidence="1 2">
    <name type="scientific">Elstera cyanobacteriorum</name>
    <dbReference type="NCBI Taxonomy" id="2022747"/>
    <lineage>
        <taxon>Bacteria</taxon>
        <taxon>Pseudomonadati</taxon>
        <taxon>Pseudomonadota</taxon>
        <taxon>Alphaproteobacteria</taxon>
        <taxon>Rhodospirillales</taxon>
        <taxon>Rhodospirillaceae</taxon>
        <taxon>Elstera</taxon>
    </lineage>
</organism>
<evidence type="ECO:0000313" key="2">
    <source>
        <dbReference type="Proteomes" id="UP000216361"/>
    </source>
</evidence>
<proteinExistence type="predicted"/>
<sequence length="168" mass="18248">MPMRVTVSFVDPSMQPNENISLLANQKLPLAIHSFAVGDDGRLVKQLLSRIAFHFTFDGTQFHAVAVQGEDGGLVEIWTDLGGIPYSAEGVARRTDVAEIIYATRDLPDVRVSVGEKQHVYLSANTAVENATTAQAILATVTMLVAQTRPWLELLNLYGLGMRAKPAA</sequence>
<accession>A0A255XQE8</accession>
<keyword evidence="2" id="KW-1185">Reference proteome</keyword>